<reference evidence="1 2" key="1">
    <citation type="journal article" date="2011" name="J. Bacteriol.">
        <title>Genome sequence of 'Pedosphaera parvula' Ellin514, an aerobic Verrucomicrobial isolate from pasture soil.</title>
        <authorList>
            <person name="Kant R."/>
            <person name="van Passel M.W."/>
            <person name="Sangwan P."/>
            <person name="Palva A."/>
            <person name="Lucas S."/>
            <person name="Copeland A."/>
            <person name="Lapidus A."/>
            <person name="Glavina Del Rio T."/>
            <person name="Dalin E."/>
            <person name="Tice H."/>
            <person name="Bruce D."/>
            <person name="Goodwin L."/>
            <person name="Pitluck S."/>
            <person name="Chertkov O."/>
            <person name="Larimer F.W."/>
            <person name="Land M.L."/>
            <person name="Hauser L."/>
            <person name="Brettin T.S."/>
            <person name="Detter J.C."/>
            <person name="Han S."/>
            <person name="de Vos W.M."/>
            <person name="Janssen P.H."/>
            <person name="Smidt H."/>
        </authorList>
    </citation>
    <scope>NUCLEOTIDE SEQUENCE [LARGE SCALE GENOMIC DNA]</scope>
    <source>
        <strain evidence="1 2">Ellin514</strain>
    </source>
</reference>
<organism evidence="1 2">
    <name type="scientific">Pedosphaera parvula (strain Ellin514)</name>
    <dbReference type="NCBI Taxonomy" id="320771"/>
    <lineage>
        <taxon>Bacteria</taxon>
        <taxon>Pseudomonadati</taxon>
        <taxon>Verrucomicrobiota</taxon>
        <taxon>Pedosphaerae</taxon>
        <taxon>Pedosphaerales</taxon>
        <taxon>Pedosphaeraceae</taxon>
        <taxon>Pedosphaera</taxon>
    </lineage>
</organism>
<protein>
    <submittedName>
        <fullName evidence="1">Uncharacterized protein</fullName>
    </submittedName>
</protein>
<keyword evidence="2" id="KW-1185">Reference proteome</keyword>
<accession>B9XAF2</accession>
<gene>
    <name evidence="1" type="ORF">Cflav_PD5622</name>
</gene>
<evidence type="ECO:0000313" key="2">
    <source>
        <dbReference type="Proteomes" id="UP000003688"/>
    </source>
</evidence>
<dbReference type="EMBL" id="ABOX02000002">
    <property type="protein sequence ID" value="EEF62987.1"/>
    <property type="molecule type" value="Genomic_DNA"/>
</dbReference>
<dbReference type="STRING" id="320771.Cflav_PD5622"/>
<dbReference type="Proteomes" id="UP000003688">
    <property type="component" value="Unassembled WGS sequence"/>
</dbReference>
<sequence>MWEMLKAQKVIWRDDDPLSANHFWALEEWVEDGLAVGWQAFDGGGLITAAGESAINEVPLVSEPNPDGQDSVELIIGPFRAVTASGRVLFNRTRRKVNLSLAGWRDNAEWNLVHVFHPEPGSAQPKEMPPGTKGLPACYWPDLAVTTDPAKSPHTFAIGRIKREAERWKTDDSFIPGCMFVGSCSRFQHKCENAVQGMSKSVDSLSKALPKMIENECQDRTAQSRKRTVLTQLILSRFHATRFAGTLDRHATRQFIDAARLFLTGVRRDTSELIPNLLNSVNWRNNGELAAPTESDLAPLSEALNQQASAFQALVRQLADVPDLAPTEIGHTIQIRDSTLPTFWILEIKLNDSIGELMGDGSLVIGLSFAEIIASPNWWVKAHPTEVSFEQIPDAFRFVLEQVKPMNGGPPYQFTFSDRGKILKSKDLTSKRLTVFVRAKPCQPTYIERKELVV</sequence>
<comment type="caution">
    <text evidence="1">The sequence shown here is derived from an EMBL/GenBank/DDBJ whole genome shotgun (WGS) entry which is preliminary data.</text>
</comment>
<proteinExistence type="predicted"/>
<name>B9XAF2_PEDPL</name>
<evidence type="ECO:0000313" key="1">
    <source>
        <dbReference type="EMBL" id="EEF62987.1"/>
    </source>
</evidence>
<dbReference type="AlphaFoldDB" id="B9XAF2"/>